<dbReference type="InterPro" id="IPR051061">
    <property type="entry name" value="Zinc_finger_trans_reg"/>
</dbReference>
<evidence type="ECO:0000313" key="12">
    <source>
        <dbReference type="Proteomes" id="UP000308133"/>
    </source>
</evidence>
<dbReference type="PANTHER" id="PTHR46179">
    <property type="entry name" value="ZINC FINGER PROTEIN"/>
    <property type="match status" value="1"/>
</dbReference>
<dbReference type="InterPro" id="IPR013087">
    <property type="entry name" value="Znf_C2H2_type"/>
</dbReference>
<dbReference type="PANTHER" id="PTHR46179:SF13">
    <property type="entry name" value="C2H2-TYPE DOMAIN-CONTAINING PROTEIN"/>
    <property type="match status" value="1"/>
</dbReference>
<dbReference type="GO" id="GO:0008270">
    <property type="term" value="F:zinc ion binding"/>
    <property type="evidence" value="ECO:0007669"/>
    <property type="project" value="UniProtKB-KW"/>
</dbReference>
<keyword evidence="6" id="KW-0804">Transcription</keyword>
<dbReference type="Pfam" id="PF26176">
    <property type="entry name" value="zf_C2H2_17_2"/>
    <property type="match status" value="1"/>
</dbReference>
<evidence type="ECO:0000256" key="5">
    <source>
        <dbReference type="ARBA" id="ARBA00023015"/>
    </source>
</evidence>
<protein>
    <submittedName>
        <fullName evidence="11">Transcription factor-like protein 9</fullName>
    </submittedName>
</protein>
<evidence type="ECO:0000256" key="8">
    <source>
        <dbReference type="PROSITE-ProRule" id="PRU00042"/>
    </source>
</evidence>
<dbReference type="Gene3D" id="3.30.160.60">
    <property type="entry name" value="Classic Zinc Finger"/>
    <property type="match status" value="3"/>
</dbReference>
<dbReference type="GO" id="GO:0006357">
    <property type="term" value="P:regulation of transcription by RNA polymerase II"/>
    <property type="evidence" value="ECO:0007669"/>
    <property type="project" value="TreeGrafter"/>
</dbReference>
<dbReference type="PROSITE" id="PS50157">
    <property type="entry name" value="ZINC_FINGER_C2H2_2"/>
    <property type="match status" value="2"/>
</dbReference>
<feature type="domain" description="C2H2-type" evidence="10">
    <location>
        <begin position="211"/>
        <end position="241"/>
    </location>
</feature>
<evidence type="ECO:0000256" key="3">
    <source>
        <dbReference type="ARBA" id="ARBA00022771"/>
    </source>
</evidence>
<keyword evidence="7" id="KW-0539">Nucleus</keyword>
<keyword evidence="5" id="KW-0805">Transcription regulation</keyword>
<evidence type="ECO:0000256" key="2">
    <source>
        <dbReference type="ARBA" id="ARBA00022723"/>
    </source>
</evidence>
<evidence type="ECO:0000256" key="7">
    <source>
        <dbReference type="ARBA" id="ARBA00023242"/>
    </source>
</evidence>
<feature type="region of interest" description="Disordered" evidence="9">
    <location>
        <begin position="413"/>
        <end position="448"/>
    </location>
</feature>
<dbReference type="SMART" id="SM00355">
    <property type="entry name" value="ZnF_C2H2"/>
    <property type="match status" value="6"/>
</dbReference>
<dbReference type="EMBL" id="PTQR01000028">
    <property type="protein sequence ID" value="TKX25557.1"/>
    <property type="molecule type" value="Genomic_DNA"/>
</dbReference>
<comment type="caution">
    <text evidence="11">The sequence shown here is derived from an EMBL/GenBank/DDBJ whole genome shotgun (WGS) entry which is preliminary data.</text>
</comment>
<evidence type="ECO:0000256" key="6">
    <source>
        <dbReference type="ARBA" id="ARBA00023163"/>
    </source>
</evidence>
<keyword evidence="2" id="KW-0479">Metal-binding</keyword>
<feature type="domain" description="C2H2-type" evidence="10">
    <location>
        <begin position="357"/>
        <end position="386"/>
    </location>
</feature>
<evidence type="ECO:0000259" key="10">
    <source>
        <dbReference type="PROSITE" id="PS50157"/>
    </source>
</evidence>
<sequence length="448" mass="51182">MDLFLAPSPCTVRDLLQIHWIVTEIPVIHTCVARVWDENKKLIHEIGSVVSSAFGAIADDSRDLAYLALKGAHWQTADDDDDDDNYVEFEWEGLDGHNALRDPWPRRGATPKQIKETQRQKYEQAKTDRLYVCPFEGCNTTPKGTPGHLLQHIDIDHGDNNHLVKTRLRHAAARESRIYACSYDGCIHPPYPTAETLQRHINHTHLNLRPYSCQFEDCNKTFFMQNHLDVHVNAVHLDIRSFSCPEPDCTSRPFARKAELQSHLERIHGIRDDGAPSAKEREARFFARNIADDNFLCTYDGCPRSQPGNGFQRSHNLEYHLGVHASGGSIPGYRDPHLDTTLKPQRRRDPGSGQLHYYCPYDGCGKHFRWERQMASHLLSHTKEKSHVCECGKSYQQKSHLNYHKKTTCELNPEATKGSKKTKRNKNDNGDLEATGSKKIKQTTLSFQ</sequence>
<dbReference type="PROSITE" id="PS00028">
    <property type="entry name" value="ZINC_FINGER_C2H2_1"/>
    <property type="match status" value="2"/>
</dbReference>
<dbReference type="Proteomes" id="UP000308133">
    <property type="component" value="Unassembled WGS sequence"/>
</dbReference>
<evidence type="ECO:0000256" key="4">
    <source>
        <dbReference type="ARBA" id="ARBA00022833"/>
    </source>
</evidence>
<dbReference type="AlphaFoldDB" id="A0A4U7BCD3"/>
<organism evidence="11 12">
    <name type="scientific">Elsinoe australis</name>
    <dbReference type="NCBI Taxonomy" id="40998"/>
    <lineage>
        <taxon>Eukaryota</taxon>
        <taxon>Fungi</taxon>
        <taxon>Dikarya</taxon>
        <taxon>Ascomycota</taxon>
        <taxon>Pezizomycotina</taxon>
        <taxon>Dothideomycetes</taxon>
        <taxon>Dothideomycetidae</taxon>
        <taxon>Myriangiales</taxon>
        <taxon>Elsinoaceae</taxon>
        <taxon>Elsinoe</taxon>
    </lineage>
</organism>
<accession>A0A4U7BCD3</accession>
<comment type="subcellular location">
    <subcellularLocation>
        <location evidence="1">Nucleus</location>
    </subcellularLocation>
</comment>
<dbReference type="GO" id="GO:0005634">
    <property type="term" value="C:nucleus"/>
    <property type="evidence" value="ECO:0007669"/>
    <property type="project" value="UniProtKB-SubCell"/>
</dbReference>
<feature type="region of interest" description="Disordered" evidence="9">
    <location>
        <begin position="100"/>
        <end position="119"/>
    </location>
</feature>
<reference evidence="11 12" key="1">
    <citation type="submission" date="2018-02" db="EMBL/GenBank/DDBJ databases">
        <title>Draft genome sequences of Elsinoe sp., causing black scab on jojoba.</title>
        <authorList>
            <person name="Stodart B."/>
            <person name="Jeffress S."/>
            <person name="Ash G."/>
            <person name="Arun Chinnappa K."/>
        </authorList>
    </citation>
    <scope>NUCLEOTIDE SEQUENCE [LARGE SCALE GENOMIC DNA]</scope>
    <source>
        <strain evidence="11 12">Hillstone_2</strain>
    </source>
</reference>
<dbReference type="SUPFAM" id="SSF57667">
    <property type="entry name" value="beta-beta-alpha zinc fingers"/>
    <property type="match status" value="2"/>
</dbReference>
<dbReference type="InterPro" id="IPR059095">
    <property type="entry name" value="Znf_C2H2_17_2nd"/>
</dbReference>
<dbReference type="InterPro" id="IPR036236">
    <property type="entry name" value="Znf_C2H2_sf"/>
</dbReference>
<proteinExistence type="predicted"/>
<evidence type="ECO:0000313" key="11">
    <source>
        <dbReference type="EMBL" id="TKX25557.1"/>
    </source>
</evidence>
<keyword evidence="4" id="KW-0862">Zinc</keyword>
<keyword evidence="3 8" id="KW-0863">Zinc-finger</keyword>
<evidence type="ECO:0000256" key="9">
    <source>
        <dbReference type="SAM" id="MobiDB-lite"/>
    </source>
</evidence>
<gene>
    <name evidence="11" type="ORF">C1H76_2207</name>
</gene>
<name>A0A4U7BCD3_9PEZI</name>
<evidence type="ECO:0000256" key="1">
    <source>
        <dbReference type="ARBA" id="ARBA00004123"/>
    </source>
</evidence>